<protein>
    <recommendedName>
        <fullName evidence="3">Glycosyltransferase RgtA/B/C/D-like domain-containing protein</fullName>
    </recommendedName>
</protein>
<proteinExistence type="predicted"/>
<feature type="transmembrane region" description="Helical" evidence="1">
    <location>
        <begin position="150"/>
        <end position="168"/>
    </location>
</feature>
<name>A0A383B5X8_9ZZZZ</name>
<organism evidence="2">
    <name type="scientific">marine metagenome</name>
    <dbReference type="NCBI Taxonomy" id="408172"/>
    <lineage>
        <taxon>unclassified sequences</taxon>
        <taxon>metagenomes</taxon>
        <taxon>ecological metagenomes</taxon>
    </lineage>
</organism>
<evidence type="ECO:0000256" key="1">
    <source>
        <dbReference type="SAM" id="Phobius"/>
    </source>
</evidence>
<dbReference type="AlphaFoldDB" id="A0A383B5X8"/>
<gene>
    <name evidence="2" type="ORF">METZ01_LOCUS468077</name>
</gene>
<evidence type="ECO:0008006" key="3">
    <source>
        <dbReference type="Google" id="ProtNLM"/>
    </source>
</evidence>
<keyword evidence="1" id="KW-1133">Transmembrane helix</keyword>
<evidence type="ECO:0000313" key="2">
    <source>
        <dbReference type="EMBL" id="SVE15223.1"/>
    </source>
</evidence>
<sequence length="247" mass="28566">QPYLWEPYRTPGLSIIILFSIILFSSPILVFFINVIMSGVSFYFIEKLIDRIGGSNQIKNAAMIIILFLPNSLGYDGIVMTDALSGYLYVIFFYGLINICNDYPLNKYHFSILIISTFALQLLKPTFSFLPYLIITSVIITSVINKFKINWFKISGLFALSMVVPIFLSSMNYRDHKVFSVSLLGQEAISCCLLAKYISEKEDRSFLAVKKEVMISDREKSDFWKQDNLRYNKLYNYQLQNNYKIIS</sequence>
<accession>A0A383B5X8</accession>
<feature type="non-terminal residue" evidence="2">
    <location>
        <position position="1"/>
    </location>
</feature>
<feature type="transmembrane region" description="Helical" evidence="1">
    <location>
        <begin position="12"/>
        <end position="45"/>
    </location>
</feature>
<reference evidence="2" key="1">
    <citation type="submission" date="2018-05" db="EMBL/GenBank/DDBJ databases">
        <authorList>
            <person name="Lanie J.A."/>
            <person name="Ng W.-L."/>
            <person name="Kazmierczak K.M."/>
            <person name="Andrzejewski T.M."/>
            <person name="Davidsen T.M."/>
            <person name="Wayne K.J."/>
            <person name="Tettelin H."/>
            <person name="Glass J.I."/>
            <person name="Rusch D."/>
            <person name="Podicherti R."/>
            <person name="Tsui H.-C.T."/>
            <person name="Winkler M.E."/>
        </authorList>
    </citation>
    <scope>NUCLEOTIDE SEQUENCE</scope>
</reference>
<feature type="non-terminal residue" evidence="2">
    <location>
        <position position="247"/>
    </location>
</feature>
<dbReference type="EMBL" id="UINC01197637">
    <property type="protein sequence ID" value="SVE15223.1"/>
    <property type="molecule type" value="Genomic_DNA"/>
</dbReference>
<feature type="transmembrane region" description="Helical" evidence="1">
    <location>
        <begin position="87"/>
        <end position="105"/>
    </location>
</feature>
<keyword evidence="1" id="KW-0812">Transmembrane</keyword>
<keyword evidence="1" id="KW-0472">Membrane</keyword>